<dbReference type="Proteomes" id="UP000887565">
    <property type="component" value="Unplaced"/>
</dbReference>
<accession>A0A915JQI7</accession>
<proteinExistence type="predicted"/>
<keyword evidence="1" id="KW-1185">Reference proteome</keyword>
<reference evidence="2" key="1">
    <citation type="submission" date="2022-11" db="UniProtKB">
        <authorList>
            <consortium name="WormBaseParasite"/>
        </authorList>
    </citation>
    <scope>IDENTIFICATION</scope>
</reference>
<sequence>MSILTEYHPFTQGYDLAREFFTPSKKDQSIYEPLVPDFGSILTATIRNGANFNSRKGANKFDHVNYFLHFFLALLCTGQESKLKNELGLKSSFWYFDKANEQLKVFTTHVLNGRKIMNLKTVNFRPENQHQKHEWSDIDLKNVFFLMEKENLAAYTINSHWYDVWAENLESSNMEKVLVPSFVFTSDVKNDMKINAKLVDSNLKKKFRKNFHRIDTDDKQIAQMEDLFRDLASEDKVKMARSFDKLLDKIVKLHKKNLFGTIGEEMQSLKSVSQCAFTHGALLALKKQLPVKLRVEQIRFSDPSYRIRMSWTLKNSWKDVMSKWPMQIDFIPNLDQLGTRRETILDDVLASSLEMDDEMTAETFKDRTMVGYLNFNADKGNKLILETKVVPPTADTINYARSIGAITLTSKIVDRLNALKIFLDSTLSYTLSTHLPTYKVQKSRYMSNYLHGYIASSEFLSQPNGAAYKIQLKNPSTIEKQTMTSFMMSTVDESVDLIFNIYEMDTFLPQDYAHIAELANNRKYPKTGEKVTLSVIYDFYLSFSIVKKKEFKNHILPNSQCYMKSIPKDGETNFEIRKIEHVDFVGQFANYDGAAKNRRLEDKETLLKIKQYFDDNFLHVKDKYEMKAVIDGLLHKVKVIPNVVDMRKNVLQAAFMDEKGEKMNLLNFAYGKSRDVIEGLDDVKDFVDSDVLKDKEKVKSMNLAVIDDHELEKESMVSRNDFLTVLAVCQKMSTARTRRDAKCMMDDEVKKFLPKMEDNDVGLKPTKSKIYLENLSKLSSGIMFGLMAKDFVSDLIHGNIAGLAVNAGFIISNILAGHLAQRLMSKGTMLAQEDKLLLANILKIGGPFLRRLPSFAFVGLDLYNSIVAYKSNQSEALVNIGADGGYLALDVAETAIEVAETFGLIEGVSAITGPIGWTFGAALLVGSDVYRSVKKVEHLDNVVHLTKTEKFTEGVRSFFGMDPEQHIEKLMTQKTTLQGAIEENLNFLLQHDTITSYIFPVNLEKSEKTTLIDLQQERKFVKSRAIPDFKNYACLPPLQDGEPSGIFKGYLCTNSVGLESTNQEKIGTLVYIQVASGSTLIRGHLQNDNVYDLIGNGTKIIHGTVKDDTLILRSCNVSGIFLGSGGVNMVDVSKLNLSKTIHFTGEHVSWARKRGFFYSNVTAIIGRKNEAEKVVAWCQLTHIELHGGDQVTDRIHIPKAHCSYNMTILISGNNTWLSNAATRGLFTYVISDIGSLFFKSSANDNQTVLLNYASADIEYINVKFGPDYSMVHINFSQNAVVLFEVHTMFPPLILFKDASILLLNNDRAILNITTILSIDQAFSVYSPLSIKSNISCIIHSTTENVTATLHNHHMKKNTGVHAVDIVFSSTTNYGFKSLAHELVYIVDEFRKLTDIKIHVKAHQKVVIDLNKPSQTEKLTLRAHILKLDVIMDITSISNQLKSSRITLKHAMKNSSFENIVIRKRSTYILQTKEDDNASLILVPIPLQFEKGQNLIVLNSQDGLDVGSEVHFARSLTTKLDFFHMNNTDLMLTNVLNTEIENALFVEDQFTIILKDFFVDEIMQSLNLVFQNDRKISLATVDRIRFKPIDYLFTVLNANTLLDV</sequence>
<protein>
    <submittedName>
        <fullName evidence="2">Uncharacterized protein</fullName>
    </submittedName>
</protein>
<name>A0A915JQI7_ROMCU</name>
<evidence type="ECO:0000313" key="1">
    <source>
        <dbReference type="Proteomes" id="UP000887565"/>
    </source>
</evidence>
<organism evidence="1 2">
    <name type="scientific">Romanomermis culicivorax</name>
    <name type="common">Nematode worm</name>
    <dbReference type="NCBI Taxonomy" id="13658"/>
    <lineage>
        <taxon>Eukaryota</taxon>
        <taxon>Metazoa</taxon>
        <taxon>Ecdysozoa</taxon>
        <taxon>Nematoda</taxon>
        <taxon>Enoplea</taxon>
        <taxon>Dorylaimia</taxon>
        <taxon>Mermithida</taxon>
        <taxon>Mermithoidea</taxon>
        <taxon>Mermithidae</taxon>
        <taxon>Romanomermis</taxon>
    </lineage>
</organism>
<dbReference type="WBParaSite" id="nRc.2.0.1.t28524-RA">
    <property type="protein sequence ID" value="nRc.2.0.1.t28524-RA"/>
    <property type="gene ID" value="nRc.2.0.1.g28524"/>
</dbReference>
<evidence type="ECO:0000313" key="2">
    <source>
        <dbReference type="WBParaSite" id="nRc.2.0.1.t28524-RA"/>
    </source>
</evidence>